<dbReference type="SUPFAM" id="SSF48452">
    <property type="entry name" value="TPR-like"/>
    <property type="match status" value="1"/>
</dbReference>
<protein>
    <recommendedName>
        <fullName evidence="5">RagB/SusD domain-containing protein</fullName>
    </recommendedName>
</protein>
<evidence type="ECO:0000256" key="1">
    <source>
        <dbReference type="ARBA" id="ARBA00004442"/>
    </source>
</evidence>
<proteinExistence type="predicted"/>
<name>A0A645BTQ5_9ZZZZ</name>
<reference evidence="6" key="1">
    <citation type="submission" date="2019-08" db="EMBL/GenBank/DDBJ databases">
        <authorList>
            <person name="Kucharzyk K."/>
            <person name="Murdoch R.W."/>
            <person name="Higgins S."/>
            <person name="Loffler F."/>
        </authorList>
    </citation>
    <scope>NUCLEOTIDE SEQUENCE</scope>
</reference>
<organism evidence="6">
    <name type="scientific">bioreactor metagenome</name>
    <dbReference type="NCBI Taxonomy" id="1076179"/>
    <lineage>
        <taxon>unclassified sequences</taxon>
        <taxon>metagenomes</taxon>
        <taxon>ecological metagenomes</taxon>
    </lineage>
</organism>
<dbReference type="AlphaFoldDB" id="A0A645BTQ5"/>
<accession>A0A645BTQ5</accession>
<evidence type="ECO:0000256" key="3">
    <source>
        <dbReference type="ARBA" id="ARBA00023136"/>
    </source>
</evidence>
<evidence type="ECO:0000256" key="4">
    <source>
        <dbReference type="ARBA" id="ARBA00023237"/>
    </source>
</evidence>
<keyword evidence="2" id="KW-0732">Signal</keyword>
<comment type="subcellular location">
    <subcellularLocation>
        <location evidence="1">Cell outer membrane</location>
    </subcellularLocation>
</comment>
<sequence length="302" mass="34751">MFKQITDDLNWAIENFGSIQRPTKGMVNKNVAEGLLARVLLEMAYAPNESAKFDQVITLAKSARTGFPLMSAAEYGGGFNTVDNGEWLWGHKQDAEGNISWPGFYSFYDIEKSGRFGYQNFLADTVFVNMFDKNDGRKLFEWNDLGNGYDKYAIEKFVDKPDRTGDLPYLRAAELLLIEAEAEVNKGNYTKAQTLLDELRAKRITGYQPEVALTNKNDMLERIWIERRKELYGEGFALSDIMRFGFFLGGTTKVQRGPYHLDFDNELRDIPADNDKRYLREIPDLEFDSNKAMDRTKDQNER</sequence>
<dbReference type="Pfam" id="PF07980">
    <property type="entry name" value="SusD_RagB"/>
    <property type="match status" value="1"/>
</dbReference>
<gene>
    <name evidence="6" type="ORF">SDC9_115556</name>
</gene>
<keyword evidence="4" id="KW-0998">Cell outer membrane</keyword>
<dbReference type="InterPro" id="IPR012944">
    <property type="entry name" value="SusD_RagB_dom"/>
</dbReference>
<evidence type="ECO:0000256" key="2">
    <source>
        <dbReference type="ARBA" id="ARBA00022729"/>
    </source>
</evidence>
<keyword evidence="3" id="KW-0472">Membrane</keyword>
<evidence type="ECO:0000259" key="5">
    <source>
        <dbReference type="Pfam" id="PF07980"/>
    </source>
</evidence>
<evidence type="ECO:0000313" key="6">
    <source>
        <dbReference type="EMBL" id="MPM68622.1"/>
    </source>
</evidence>
<dbReference type="InterPro" id="IPR011990">
    <property type="entry name" value="TPR-like_helical_dom_sf"/>
</dbReference>
<feature type="domain" description="RagB/SusD" evidence="5">
    <location>
        <begin position="140"/>
        <end position="295"/>
    </location>
</feature>
<dbReference type="EMBL" id="VSSQ01022356">
    <property type="protein sequence ID" value="MPM68622.1"/>
    <property type="molecule type" value="Genomic_DNA"/>
</dbReference>
<dbReference type="Gene3D" id="1.25.40.390">
    <property type="match status" value="1"/>
</dbReference>
<comment type="caution">
    <text evidence="6">The sequence shown here is derived from an EMBL/GenBank/DDBJ whole genome shotgun (WGS) entry which is preliminary data.</text>
</comment>
<dbReference type="GO" id="GO:0009279">
    <property type="term" value="C:cell outer membrane"/>
    <property type="evidence" value="ECO:0007669"/>
    <property type="project" value="UniProtKB-SubCell"/>
</dbReference>